<dbReference type="PANTHER" id="PTHR32305">
    <property type="match status" value="1"/>
</dbReference>
<dbReference type="NCBIfam" id="TIGR01643">
    <property type="entry name" value="YD_repeat_2x"/>
    <property type="match status" value="10"/>
</dbReference>
<dbReference type="NCBIfam" id="TIGR03696">
    <property type="entry name" value="Rhs_assc_core"/>
    <property type="match status" value="1"/>
</dbReference>
<dbReference type="Gene3D" id="2.180.10.10">
    <property type="entry name" value="RHS repeat-associated core"/>
    <property type="match status" value="3"/>
</dbReference>
<evidence type="ECO:0000259" key="4">
    <source>
        <dbReference type="Pfam" id="PF25023"/>
    </source>
</evidence>
<feature type="domain" description="DUF6531" evidence="3">
    <location>
        <begin position="128"/>
        <end position="199"/>
    </location>
</feature>
<organism evidence="5 6">
    <name type="scientific">Saccharomonospora glauca K62</name>
    <dbReference type="NCBI Taxonomy" id="928724"/>
    <lineage>
        <taxon>Bacteria</taxon>
        <taxon>Bacillati</taxon>
        <taxon>Actinomycetota</taxon>
        <taxon>Actinomycetes</taxon>
        <taxon>Pseudonocardiales</taxon>
        <taxon>Pseudonocardiaceae</taxon>
        <taxon>Saccharomonospora</taxon>
    </lineage>
</organism>
<feature type="compositionally biased region" description="Polar residues" evidence="2">
    <location>
        <begin position="39"/>
        <end position="54"/>
    </location>
</feature>
<dbReference type="InterPro" id="IPR056823">
    <property type="entry name" value="TEN-like_YD-shell"/>
</dbReference>
<feature type="domain" description="Teneurin-like YD-shell" evidence="4">
    <location>
        <begin position="380"/>
        <end position="565"/>
    </location>
</feature>
<dbReference type="InterPro" id="IPR006530">
    <property type="entry name" value="YD"/>
</dbReference>
<accession>I1D4L1</accession>
<dbReference type="EMBL" id="CM001484">
    <property type="protein sequence ID" value="EIE99885.1"/>
    <property type="molecule type" value="Genomic_DNA"/>
</dbReference>
<dbReference type="InterPro" id="IPR031325">
    <property type="entry name" value="RHS_repeat"/>
</dbReference>
<feature type="region of interest" description="Disordered" evidence="2">
    <location>
        <begin position="1"/>
        <end position="131"/>
    </location>
</feature>
<dbReference type="Proteomes" id="UP000005087">
    <property type="component" value="Chromosome"/>
</dbReference>
<dbReference type="STRING" id="928724.SacglDRAFT_03017"/>
<feature type="compositionally biased region" description="Low complexity" evidence="2">
    <location>
        <begin position="62"/>
        <end position="84"/>
    </location>
</feature>
<gene>
    <name evidence="5" type="ORF">SacglDRAFT_03017</name>
</gene>
<name>I1D4L1_9PSEU</name>
<dbReference type="Pfam" id="PF25023">
    <property type="entry name" value="TEN_YD-shell"/>
    <property type="match status" value="2"/>
</dbReference>
<dbReference type="InterPro" id="IPR045351">
    <property type="entry name" value="DUF6531"/>
</dbReference>
<dbReference type="InterPro" id="IPR050708">
    <property type="entry name" value="T6SS_VgrG/RHS"/>
</dbReference>
<dbReference type="InterPro" id="IPR022385">
    <property type="entry name" value="Rhs_assc_core"/>
</dbReference>
<proteinExistence type="predicted"/>
<sequence length="1298" mass="143969">MAKPKGNTGGTTKPHGDTTTHGDNGGQRHRPSQRMGNIDASSSVSKAQDATYQAAQGGRPGNNKPNTNTTTPSNTTTTPSKTTPAELDQPENSSPRKPGDSSGQHPANQDGPGQKSEGNEKTEKGDTDPIDVVSGQVLDSAEDLTLPGQLPLILRRAYASGYDGGQFFGPGWSSTLDQRIEVSDDAIRYFGDDAQVLRYPKPTEPGQRVYPAHGARWPLLWDADGTVRIEDPHAGLTRHFAATEESRRVRPISAMTNRNGHRITYLYDESGAPVEVRHAGGYRVAVDTVQTESGTRIAGLRLLTREPDSPGITILRYGYDPGGRLSEIVDSSGVPHRYEYDDASRITAWIDRSGGRYRYEYDDAGRAIRGTGPNGFLSTSLHYDNRRRITTVTNSLGHSTEYHYDAHQHVVKIVDPLGHTTTMERDRFGRVHARTDALGNTTRYEYDDHGNVVRVILADGTTATTDYNDHHQPVRVVGPDGAEWRYTYDERGNITATTDPTGATTTYTYDRRGLLAGFTDALGNTTRVQSDALGLVERIDDPAGGFLRYQRDVFGRITEAVDATGRTTRYGWTIEGLPAWREEPDGSRERWSYDASGNAIAYQSTSGHWTTFTYTHFHLPTSRTGRDGGRYEFTYDSELRLVSVTNPQGLEWRYEYDAADRLIAETDFNGRRVSYSPDANGNLVERVNGAGQRVRYQRDAFGRVVKRWVGDRITTLTYDRAGRLVHAVGPEARVDLVRDPVGRTISDSVNGHAVVSEFDAVGRRIARTTPSGTTSRWDYNSVGQPVSFSNHAGSLRFTYDSSGREITRAMGDAAVLTQSWDLAGRLASQTITTTARSRSPMATADGRRVIQHRAYQYRPDGTPLRIDDQLRGERTYSLDQVGRVAAVHAASWREQYAYDSAGNPTSWHVTGSLANDENDGRREFTGTLVRRAGRTVYEHDGQGRVIRRTRRTLSGKEKTWRYVWDADDRLTDVTTPDGTRWHYCYDPLGRRIAKQRLDEDGNPVEETLFFWDGTVLAEQSTRNPDGSDSTRTWDYAPETFRPVAQTDQSRADDQEAVDTAFYAIVTDLIGTPTELIDRDGQIAAAPTTALWGQEVRDDHALVDCPLRFPGQYYDAETGWHYNYTRYYDANTGHYTSPDPLGLDAGPNQHAYVENPLAWWDPLGLKKSDAEMLADAKAIHEAVKVGKSEIGARIAYNGMTVATGEFDGRYVYTVNQNLTSPAMREVAAKLGYERISGKKYTGPNQTDAEQIMLNAYDKGDLTLNNGTSGRIAPSRPACGPKRQDCRGRIAGYPNITLIE</sequence>
<evidence type="ECO:0000256" key="2">
    <source>
        <dbReference type="SAM" id="MobiDB-lite"/>
    </source>
</evidence>
<evidence type="ECO:0000313" key="5">
    <source>
        <dbReference type="EMBL" id="EIE99885.1"/>
    </source>
</evidence>
<dbReference type="HOGENOM" id="CLU_001218_1_2_11"/>
<feature type="compositionally biased region" description="Polar residues" evidence="2">
    <location>
        <begin position="90"/>
        <end position="107"/>
    </location>
</feature>
<protein>
    <submittedName>
        <fullName evidence="5">RHS repeat-associated core domain protein</fullName>
    </submittedName>
</protein>
<reference evidence="5 6" key="1">
    <citation type="submission" date="2011-09" db="EMBL/GenBank/DDBJ databases">
        <authorList>
            <consortium name="US DOE Joint Genome Institute (JGI-PGF)"/>
            <person name="Lucas S."/>
            <person name="Han J."/>
            <person name="Lapidus A."/>
            <person name="Cheng J.-F."/>
            <person name="Goodwin L."/>
            <person name="Pitluck S."/>
            <person name="Peters L."/>
            <person name="Land M.L."/>
            <person name="Hauser L."/>
            <person name="Brambilla E."/>
            <person name="Klenk H.-P."/>
            <person name="Woyke T.J."/>
        </authorList>
    </citation>
    <scope>NUCLEOTIDE SEQUENCE [LARGE SCALE GENOMIC DNA]</scope>
    <source>
        <strain evidence="5 6">K62</strain>
    </source>
</reference>
<evidence type="ECO:0000256" key="1">
    <source>
        <dbReference type="ARBA" id="ARBA00022737"/>
    </source>
</evidence>
<dbReference type="eggNOG" id="COG3209">
    <property type="taxonomic scope" value="Bacteria"/>
</dbReference>
<dbReference type="PANTHER" id="PTHR32305:SF15">
    <property type="entry name" value="PROTEIN RHSA-RELATED"/>
    <property type="match status" value="1"/>
</dbReference>
<dbReference type="Pfam" id="PF20148">
    <property type="entry name" value="DUF6531"/>
    <property type="match status" value="1"/>
</dbReference>
<reference evidence="6" key="2">
    <citation type="submission" date="2012-01" db="EMBL/GenBank/DDBJ databases">
        <title>Noncontiguous Finished sequence of chromosome of Saccharomonospora glauca K62.</title>
        <authorList>
            <consortium name="US DOE Joint Genome Institute"/>
            <person name="Lucas S."/>
            <person name="Han J."/>
            <person name="Lapidus A."/>
            <person name="Cheng J.-F."/>
            <person name="Goodwin L."/>
            <person name="Pitluck S."/>
            <person name="Peters L."/>
            <person name="Mikhailova N."/>
            <person name="Held B."/>
            <person name="Detter J.C."/>
            <person name="Han C."/>
            <person name="Tapia R."/>
            <person name="Land M."/>
            <person name="Hauser L."/>
            <person name="Kyrpides N."/>
            <person name="Ivanova N."/>
            <person name="Pagani I."/>
            <person name="Brambilla E.-M."/>
            <person name="Klenk H.-P."/>
            <person name="Woyke T."/>
        </authorList>
    </citation>
    <scope>NUCLEOTIDE SEQUENCE [LARGE SCALE GENOMIC DNA]</scope>
    <source>
        <strain evidence="6">K62</strain>
    </source>
</reference>
<evidence type="ECO:0000313" key="6">
    <source>
        <dbReference type="Proteomes" id="UP000005087"/>
    </source>
</evidence>
<feature type="compositionally biased region" description="Basic and acidic residues" evidence="2">
    <location>
        <begin position="117"/>
        <end position="127"/>
    </location>
</feature>
<evidence type="ECO:0000259" key="3">
    <source>
        <dbReference type="Pfam" id="PF20148"/>
    </source>
</evidence>
<keyword evidence="6" id="KW-1185">Reference proteome</keyword>
<feature type="domain" description="Teneurin-like YD-shell" evidence="4">
    <location>
        <begin position="1062"/>
        <end position="1138"/>
    </location>
</feature>
<dbReference type="PRINTS" id="PR00394">
    <property type="entry name" value="RHSPROTEIN"/>
</dbReference>
<keyword evidence="1" id="KW-0677">Repeat</keyword>
<dbReference type="Pfam" id="PF05593">
    <property type="entry name" value="RHS_repeat"/>
    <property type="match status" value="3"/>
</dbReference>